<dbReference type="PATRIC" id="fig|1420583.3.peg.3522"/>
<proteinExistence type="predicted"/>
<dbReference type="EMBL" id="JACT01000005">
    <property type="protein sequence ID" value="KMS53360.1"/>
    <property type="molecule type" value="Genomic_DNA"/>
</dbReference>
<name>A0A0J8AEB6_9SPHN</name>
<organism evidence="1 2">
    <name type="scientific">Sphingobium cupriresistens LL01</name>
    <dbReference type="NCBI Taxonomy" id="1420583"/>
    <lineage>
        <taxon>Bacteria</taxon>
        <taxon>Pseudomonadati</taxon>
        <taxon>Pseudomonadota</taxon>
        <taxon>Alphaproteobacteria</taxon>
        <taxon>Sphingomonadales</taxon>
        <taxon>Sphingomonadaceae</taxon>
        <taxon>Sphingobium</taxon>
    </lineage>
</organism>
<gene>
    <name evidence="1" type="ORF">V473_18625</name>
</gene>
<comment type="caution">
    <text evidence="1">The sequence shown here is derived from an EMBL/GenBank/DDBJ whole genome shotgun (WGS) entry which is preliminary data.</text>
</comment>
<dbReference type="AlphaFoldDB" id="A0A0J8AEB6"/>
<evidence type="ECO:0000313" key="1">
    <source>
        <dbReference type="EMBL" id="KMS53360.1"/>
    </source>
</evidence>
<evidence type="ECO:0000313" key="2">
    <source>
        <dbReference type="Proteomes" id="UP000052232"/>
    </source>
</evidence>
<sequence>MAPAILRPFTALAEHYKANVFARPIVRKGGRYAA</sequence>
<accession>A0A0J8AEB6</accession>
<reference evidence="1 2" key="1">
    <citation type="journal article" date="2015" name="G3 (Bethesda)">
        <title>Insights into Ongoing Evolution of the Hexachlorocyclohexane Catabolic Pathway from Comparative Genomics of Ten Sphingomonadaceae Strains.</title>
        <authorList>
            <person name="Pearce S.L."/>
            <person name="Oakeshott J.G."/>
            <person name="Pandey G."/>
        </authorList>
    </citation>
    <scope>NUCLEOTIDE SEQUENCE [LARGE SCALE GENOMIC DNA]</scope>
    <source>
        <strain evidence="1 2">LL01</strain>
    </source>
</reference>
<keyword evidence="2" id="KW-1185">Reference proteome</keyword>
<dbReference type="Proteomes" id="UP000052232">
    <property type="component" value="Unassembled WGS sequence"/>
</dbReference>
<protein>
    <submittedName>
        <fullName evidence="1">Uncharacterized protein</fullName>
    </submittedName>
</protein>